<name>A0ABQ5UI72_9HYPH</name>
<proteinExistence type="predicted"/>
<sequence length="199" mass="22173">MKISLAAVLLLLATSAALGYDGRTQGIIDQYKPGKLIRIADVGHLMGASERWCYREEAGTCAWSDIYLNVGKSQAEFEIGNAWNEDVDIAFTDRGTFRDGRYICETGDDWVPSVRATKRSDGSVIGGRELAALKAEILGLRDQDTQDCFDYLFVSADAANQTVTLKQRQYVDDTHDTSRDTEVTIHFDQATAEALTYRW</sequence>
<feature type="chain" id="PRO_5045869977" evidence="1">
    <location>
        <begin position="20"/>
        <end position="199"/>
    </location>
</feature>
<evidence type="ECO:0000313" key="3">
    <source>
        <dbReference type="Proteomes" id="UP001161406"/>
    </source>
</evidence>
<evidence type="ECO:0000313" key="2">
    <source>
        <dbReference type="EMBL" id="GLQ11308.1"/>
    </source>
</evidence>
<protein>
    <submittedName>
        <fullName evidence="2">Uncharacterized protein</fullName>
    </submittedName>
</protein>
<organism evidence="2 3">
    <name type="scientific">Devosia yakushimensis</name>
    <dbReference type="NCBI Taxonomy" id="470028"/>
    <lineage>
        <taxon>Bacteria</taxon>
        <taxon>Pseudomonadati</taxon>
        <taxon>Pseudomonadota</taxon>
        <taxon>Alphaproteobacteria</taxon>
        <taxon>Hyphomicrobiales</taxon>
        <taxon>Devosiaceae</taxon>
        <taxon>Devosia</taxon>
    </lineage>
</organism>
<evidence type="ECO:0000256" key="1">
    <source>
        <dbReference type="SAM" id="SignalP"/>
    </source>
</evidence>
<gene>
    <name evidence="2" type="ORF">GCM10007913_32400</name>
</gene>
<keyword evidence="3" id="KW-1185">Reference proteome</keyword>
<feature type="signal peptide" evidence="1">
    <location>
        <begin position="1"/>
        <end position="19"/>
    </location>
</feature>
<reference evidence="2" key="1">
    <citation type="journal article" date="2014" name="Int. J. Syst. Evol. Microbiol.">
        <title>Complete genome of a new Firmicutes species belonging to the dominant human colonic microbiota ('Ruminococcus bicirculans') reveals two chromosomes and a selective capacity to utilize plant glucans.</title>
        <authorList>
            <consortium name="NISC Comparative Sequencing Program"/>
            <person name="Wegmann U."/>
            <person name="Louis P."/>
            <person name="Goesmann A."/>
            <person name="Henrissat B."/>
            <person name="Duncan S.H."/>
            <person name="Flint H.J."/>
        </authorList>
    </citation>
    <scope>NUCLEOTIDE SEQUENCE</scope>
    <source>
        <strain evidence="2">NBRC 103855</strain>
    </source>
</reference>
<keyword evidence="1" id="KW-0732">Signal</keyword>
<accession>A0ABQ5UI72</accession>
<dbReference type="RefSeq" id="WP_284392603.1">
    <property type="nucleotide sequence ID" value="NZ_BSNG01000001.1"/>
</dbReference>
<reference evidence="2" key="2">
    <citation type="submission" date="2023-01" db="EMBL/GenBank/DDBJ databases">
        <title>Draft genome sequence of Devosia yakushimensis strain NBRC 103855.</title>
        <authorList>
            <person name="Sun Q."/>
            <person name="Mori K."/>
        </authorList>
    </citation>
    <scope>NUCLEOTIDE SEQUENCE</scope>
    <source>
        <strain evidence="2">NBRC 103855</strain>
    </source>
</reference>
<dbReference type="EMBL" id="BSNG01000001">
    <property type="protein sequence ID" value="GLQ11308.1"/>
    <property type="molecule type" value="Genomic_DNA"/>
</dbReference>
<comment type="caution">
    <text evidence="2">The sequence shown here is derived from an EMBL/GenBank/DDBJ whole genome shotgun (WGS) entry which is preliminary data.</text>
</comment>
<dbReference type="Proteomes" id="UP001161406">
    <property type="component" value="Unassembled WGS sequence"/>
</dbReference>